<keyword evidence="5" id="KW-1185">Reference proteome</keyword>
<dbReference type="InterPro" id="IPR001638">
    <property type="entry name" value="Solute-binding_3/MltF_N"/>
</dbReference>
<evidence type="ECO:0000313" key="4">
    <source>
        <dbReference type="EMBL" id="MEX6501155.1"/>
    </source>
</evidence>
<name>A0ABV3YRC9_9PSED</name>
<dbReference type="Proteomes" id="UP001560296">
    <property type="component" value="Unassembled WGS sequence"/>
</dbReference>
<dbReference type="RefSeq" id="WP_369286098.1">
    <property type="nucleotide sequence ID" value="NZ_JBFTEG010000002.1"/>
</dbReference>
<evidence type="ECO:0000313" key="5">
    <source>
        <dbReference type="Proteomes" id="UP001560296"/>
    </source>
</evidence>
<proteinExistence type="inferred from homology"/>
<evidence type="ECO:0000256" key="1">
    <source>
        <dbReference type="ARBA" id="ARBA00010333"/>
    </source>
</evidence>
<sequence>MILALLASVGARAEPTLRVGTGDWPPYVDQGRDDGGALGRLISAVFAQAGYRVEYVFNPWKRNLLMLRKGELDAVMPYACSEARQAYSLCSAPLVYGDVVLFRSKGADFDWQRIEDLAAYRIGTTLGYSYGPQFDEKRGQGLFNIQESAKSETALRLLLHGRIDIHPQDRAVGYALLQRQFSAAERALIDHHPRSLNRESLHLLFRSGDAQAAELHRRFNQGLQALARNGELQRLQKALYEGKVDAWAPRSEP</sequence>
<reference evidence="4 5" key="1">
    <citation type="submission" date="2024-07" db="EMBL/GenBank/DDBJ databases">
        <authorList>
            <person name="Li M."/>
        </authorList>
    </citation>
    <scope>NUCLEOTIDE SEQUENCE [LARGE SCALE GENOMIC DNA]</scope>
    <source>
        <strain evidence="4 5">25A3E</strain>
    </source>
</reference>
<dbReference type="Pfam" id="PF00497">
    <property type="entry name" value="SBP_bac_3"/>
    <property type="match status" value="1"/>
</dbReference>
<dbReference type="EMBL" id="JBFTEG010000002">
    <property type="protein sequence ID" value="MEX6501155.1"/>
    <property type="molecule type" value="Genomic_DNA"/>
</dbReference>
<evidence type="ECO:0000256" key="2">
    <source>
        <dbReference type="ARBA" id="ARBA00022729"/>
    </source>
</evidence>
<evidence type="ECO:0000259" key="3">
    <source>
        <dbReference type="SMART" id="SM00062"/>
    </source>
</evidence>
<dbReference type="SMART" id="SM00062">
    <property type="entry name" value="PBPb"/>
    <property type="match status" value="1"/>
</dbReference>
<comment type="similarity">
    <text evidence="1">Belongs to the bacterial solute-binding protein 3 family.</text>
</comment>
<feature type="domain" description="Solute-binding protein family 3/N-terminal" evidence="3">
    <location>
        <begin position="16"/>
        <end position="243"/>
    </location>
</feature>
<dbReference type="PANTHER" id="PTHR35936:SF25">
    <property type="entry name" value="ABC TRANSPORTER SUBSTRATE-BINDING PROTEIN"/>
    <property type="match status" value="1"/>
</dbReference>
<organism evidence="4 5">
    <name type="scientific">Pseudomonas zhanjiangensis</name>
    <dbReference type="NCBI Taxonomy" id="3239015"/>
    <lineage>
        <taxon>Bacteria</taxon>
        <taxon>Pseudomonadati</taxon>
        <taxon>Pseudomonadota</taxon>
        <taxon>Gammaproteobacteria</taxon>
        <taxon>Pseudomonadales</taxon>
        <taxon>Pseudomonadaceae</taxon>
        <taxon>Pseudomonas</taxon>
    </lineage>
</organism>
<dbReference type="Gene3D" id="3.40.190.10">
    <property type="entry name" value="Periplasmic binding protein-like II"/>
    <property type="match status" value="2"/>
</dbReference>
<dbReference type="PANTHER" id="PTHR35936">
    <property type="entry name" value="MEMBRANE-BOUND LYTIC MUREIN TRANSGLYCOSYLASE F"/>
    <property type="match status" value="1"/>
</dbReference>
<dbReference type="SUPFAM" id="SSF53850">
    <property type="entry name" value="Periplasmic binding protein-like II"/>
    <property type="match status" value="1"/>
</dbReference>
<comment type="caution">
    <text evidence="4">The sequence shown here is derived from an EMBL/GenBank/DDBJ whole genome shotgun (WGS) entry which is preliminary data.</text>
</comment>
<gene>
    <name evidence="4" type="ORF">AB5S05_03700</name>
</gene>
<protein>
    <submittedName>
        <fullName evidence="4">Substrate-binding periplasmic protein</fullName>
    </submittedName>
</protein>
<keyword evidence="2" id="KW-0732">Signal</keyword>
<accession>A0ABV3YRC9</accession>